<sequence>MTGTLDIHTSWTDGRARVTVRHAGEERWFTVAGSPAPCPSGYQSRLLHDRVVGAVRAGGGAGVPGRPPQPRARDDAPGPQSSAA</sequence>
<keyword evidence="3" id="KW-1185">Reference proteome</keyword>
<comment type="caution">
    <text evidence="2">The sequence shown here is derived from an EMBL/GenBank/DDBJ whole genome shotgun (WGS) entry which is preliminary data.</text>
</comment>
<protein>
    <submittedName>
        <fullName evidence="2">Uncharacterized protein</fullName>
    </submittedName>
</protein>
<evidence type="ECO:0000313" key="2">
    <source>
        <dbReference type="EMBL" id="GHB56425.1"/>
    </source>
</evidence>
<proteinExistence type="predicted"/>
<dbReference type="Proteomes" id="UP000642673">
    <property type="component" value="Unassembled WGS sequence"/>
</dbReference>
<evidence type="ECO:0000256" key="1">
    <source>
        <dbReference type="SAM" id="MobiDB-lite"/>
    </source>
</evidence>
<organism evidence="2 3">
    <name type="scientific">Streptomyces cirratus</name>
    <dbReference type="NCBI Taxonomy" id="68187"/>
    <lineage>
        <taxon>Bacteria</taxon>
        <taxon>Bacillati</taxon>
        <taxon>Actinomycetota</taxon>
        <taxon>Actinomycetes</taxon>
        <taxon>Kitasatosporales</taxon>
        <taxon>Streptomycetaceae</taxon>
        <taxon>Streptomyces</taxon>
    </lineage>
</organism>
<evidence type="ECO:0000313" key="3">
    <source>
        <dbReference type="Proteomes" id="UP000642673"/>
    </source>
</evidence>
<dbReference type="EMBL" id="BMVP01000004">
    <property type="protein sequence ID" value="GHB56425.1"/>
    <property type="molecule type" value="Genomic_DNA"/>
</dbReference>
<gene>
    <name evidence="2" type="ORF">GCM10010347_28130</name>
</gene>
<accession>A0ABQ3EYT1</accession>
<reference evidence="3" key="1">
    <citation type="journal article" date="2019" name="Int. J. Syst. Evol. Microbiol.">
        <title>The Global Catalogue of Microorganisms (GCM) 10K type strain sequencing project: providing services to taxonomists for standard genome sequencing and annotation.</title>
        <authorList>
            <consortium name="The Broad Institute Genomics Platform"/>
            <consortium name="The Broad Institute Genome Sequencing Center for Infectious Disease"/>
            <person name="Wu L."/>
            <person name="Ma J."/>
        </authorList>
    </citation>
    <scope>NUCLEOTIDE SEQUENCE [LARGE SCALE GENOMIC DNA]</scope>
    <source>
        <strain evidence="3">JCM 4738</strain>
    </source>
</reference>
<name>A0ABQ3EYT1_9ACTN</name>
<feature type="region of interest" description="Disordered" evidence="1">
    <location>
        <begin position="57"/>
        <end position="84"/>
    </location>
</feature>